<name>A0AA40KJT1_9HYME</name>
<accession>A0AA40KJT1</accession>
<dbReference type="EMBL" id="JAHYIQ010000022">
    <property type="protein sequence ID" value="KAK1122874.1"/>
    <property type="molecule type" value="Genomic_DNA"/>
</dbReference>
<feature type="region of interest" description="Disordered" evidence="1">
    <location>
        <begin position="16"/>
        <end position="44"/>
    </location>
</feature>
<sequence length="103" mass="11792">MTGYIDVAVGSMVRGRVSWSSPMGEPEGGPREKRSREDVERTCKDSPSDSVILASISLCHTVFTPAEVDEVRRETERHDRNIFIRFQGQENRLPVRDVRQIYI</sequence>
<evidence type="ECO:0000256" key="1">
    <source>
        <dbReference type="SAM" id="MobiDB-lite"/>
    </source>
</evidence>
<protein>
    <submittedName>
        <fullName evidence="2">Uncharacterized protein</fullName>
    </submittedName>
</protein>
<keyword evidence="3" id="KW-1185">Reference proteome</keyword>
<evidence type="ECO:0000313" key="3">
    <source>
        <dbReference type="Proteomes" id="UP001177670"/>
    </source>
</evidence>
<dbReference type="AlphaFoldDB" id="A0AA40KJT1"/>
<feature type="compositionally biased region" description="Basic and acidic residues" evidence="1">
    <location>
        <begin position="28"/>
        <end position="44"/>
    </location>
</feature>
<dbReference type="Proteomes" id="UP001177670">
    <property type="component" value="Unassembled WGS sequence"/>
</dbReference>
<evidence type="ECO:0000313" key="2">
    <source>
        <dbReference type="EMBL" id="KAK1122874.1"/>
    </source>
</evidence>
<organism evidence="2 3">
    <name type="scientific">Melipona bicolor</name>
    <dbReference type="NCBI Taxonomy" id="60889"/>
    <lineage>
        <taxon>Eukaryota</taxon>
        <taxon>Metazoa</taxon>
        <taxon>Ecdysozoa</taxon>
        <taxon>Arthropoda</taxon>
        <taxon>Hexapoda</taxon>
        <taxon>Insecta</taxon>
        <taxon>Pterygota</taxon>
        <taxon>Neoptera</taxon>
        <taxon>Endopterygota</taxon>
        <taxon>Hymenoptera</taxon>
        <taxon>Apocrita</taxon>
        <taxon>Aculeata</taxon>
        <taxon>Apoidea</taxon>
        <taxon>Anthophila</taxon>
        <taxon>Apidae</taxon>
        <taxon>Melipona</taxon>
    </lineage>
</organism>
<proteinExistence type="predicted"/>
<reference evidence="2" key="1">
    <citation type="submission" date="2021-10" db="EMBL/GenBank/DDBJ databases">
        <title>Melipona bicolor Genome sequencing and assembly.</title>
        <authorList>
            <person name="Araujo N.S."/>
            <person name="Arias M.C."/>
        </authorList>
    </citation>
    <scope>NUCLEOTIDE SEQUENCE</scope>
    <source>
        <strain evidence="2">USP_2M_L1-L4_2017</strain>
        <tissue evidence="2">Whole body</tissue>
    </source>
</reference>
<gene>
    <name evidence="2" type="ORF">K0M31_009319</name>
</gene>
<comment type="caution">
    <text evidence="2">The sequence shown here is derived from an EMBL/GenBank/DDBJ whole genome shotgun (WGS) entry which is preliminary data.</text>
</comment>